<sequence>MESSSTESPARIWLRRLVIAVSCAPLAALSVLHTMGRSEDFGVLGRWYVMVPLAVGCYFAWNLIEKAIAWTTPVETREEA</sequence>
<dbReference type="RefSeq" id="WP_203837537.1">
    <property type="nucleotide sequence ID" value="NZ_BAAATV010000007.1"/>
</dbReference>
<keyword evidence="1" id="KW-0812">Transmembrane</keyword>
<keyword evidence="1" id="KW-0472">Membrane</keyword>
<name>A0ABQ3ZQC5_9ACTN</name>
<protein>
    <recommendedName>
        <fullName evidence="4">Solute:sodium symporter small subunit</fullName>
    </recommendedName>
</protein>
<feature type="transmembrane region" description="Helical" evidence="1">
    <location>
        <begin position="47"/>
        <end position="64"/>
    </location>
</feature>
<evidence type="ECO:0000313" key="3">
    <source>
        <dbReference type="Proteomes" id="UP000603200"/>
    </source>
</evidence>
<gene>
    <name evidence="2" type="ORF">Ahu01nite_034790</name>
</gene>
<evidence type="ECO:0000256" key="1">
    <source>
        <dbReference type="SAM" id="Phobius"/>
    </source>
</evidence>
<feature type="transmembrane region" description="Helical" evidence="1">
    <location>
        <begin position="12"/>
        <end position="35"/>
    </location>
</feature>
<reference evidence="2 3" key="1">
    <citation type="submission" date="2021-01" db="EMBL/GenBank/DDBJ databases">
        <title>Whole genome shotgun sequence of Actinoplanes humidus NBRC 14915.</title>
        <authorList>
            <person name="Komaki H."/>
            <person name="Tamura T."/>
        </authorList>
    </citation>
    <scope>NUCLEOTIDE SEQUENCE [LARGE SCALE GENOMIC DNA]</scope>
    <source>
        <strain evidence="2 3">NBRC 14915</strain>
    </source>
</reference>
<evidence type="ECO:0000313" key="2">
    <source>
        <dbReference type="EMBL" id="GIE20377.1"/>
    </source>
</evidence>
<keyword evidence="3" id="KW-1185">Reference proteome</keyword>
<organism evidence="2 3">
    <name type="scientific">Winogradskya humida</name>
    <dbReference type="NCBI Taxonomy" id="113566"/>
    <lineage>
        <taxon>Bacteria</taxon>
        <taxon>Bacillati</taxon>
        <taxon>Actinomycetota</taxon>
        <taxon>Actinomycetes</taxon>
        <taxon>Micromonosporales</taxon>
        <taxon>Micromonosporaceae</taxon>
        <taxon>Winogradskya</taxon>
    </lineage>
</organism>
<dbReference type="EMBL" id="BOMN01000040">
    <property type="protein sequence ID" value="GIE20377.1"/>
    <property type="molecule type" value="Genomic_DNA"/>
</dbReference>
<dbReference type="Proteomes" id="UP000603200">
    <property type="component" value="Unassembled WGS sequence"/>
</dbReference>
<proteinExistence type="predicted"/>
<keyword evidence="1" id="KW-1133">Transmembrane helix</keyword>
<comment type="caution">
    <text evidence="2">The sequence shown here is derived from an EMBL/GenBank/DDBJ whole genome shotgun (WGS) entry which is preliminary data.</text>
</comment>
<accession>A0ABQ3ZQC5</accession>
<evidence type="ECO:0008006" key="4">
    <source>
        <dbReference type="Google" id="ProtNLM"/>
    </source>
</evidence>